<organism evidence="2 3">
    <name type="scientific">Artemia franciscana</name>
    <name type="common">Brine shrimp</name>
    <name type="synonym">Artemia sanfranciscana</name>
    <dbReference type="NCBI Taxonomy" id="6661"/>
    <lineage>
        <taxon>Eukaryota</taxon>
        <taxon>Metazoa</taxon>
        <taxon>Ecdysozoa</taxon>
        <taxon>Arthropoda</taxon>
        <taxon>Crustacea</taxon>
        <taxon>Branchiopoda</taxon>
        <taxon>Anostraca</taxon>
        <taxon>Artemiidae</taxon>
        <taxon>Artemia</taxon>
    </lineage>
</organism>
<dbReference type="Proteomes" id="UP001187531">
    <property type="component" value="Unassembled WGS sequence"/>
</dbReference>
<comment type="caution">
    <text evidence="2">The sequence shown here is derived from an EMBL/GenBank/DDBJ whole genome shotgun (WGS) entry which is preliminary data.</text>
</comment>
<name>A0AA88HD53_ARTSF</name>
<dbReference type="InterPro" id="IPR052560">
    <property type="entry name" value="RdDP_mobile_element"/>
</dbReference>
<evidence type="ECO:0000259" key="1">
    <source>
        <dbReference type="Pfam" id="PF00078"/>
    </source>
</evidence>
<dbReference type="PANTHER" id="PTHR36688">
    <property type="entry name" value="ENDO/EXONUCLEASE/PHOSPHATASE DOMAIN-CONTAINING PROTEIN"/>
    <property type="match status" value="1"/>
</dbReference>
<dbReference type="EMBL" id="JAVRJZ010000018">
    <property type="protein sequence ID" value="KAK2708169.1"/>
    <property type="molecule type" value="Genomic_DNA"/>
</dbReference>
<accession>A0AA88HD53</accession>
<dbReference type="AlphaFoldDB" id="A0AA88HD53"/>
<dbReference type="Pfam" id="PF00078">
    <property type="entry name" value="RVT_1"/>
    <property type="match status" value="1"/>
</dbReference>
<protein>
    <recommendedName>
        <fullName evidence="1">Reverse transcriptase domain-containing protein</fullName>
    </recommendedName>
</protein>
<feature type="domain" description="Reverse transcriptase" evidence="1">
    <location>
        <begin position="74"/>
        <end position="172"/>
    </location>
</feature>
<evidence type="ECO:0000313" key="3">
    <source>
        <dbReference type="Proteomes" id="UP001187531"/>
    </source>
</evidence>
<sequence>MSHPFSIFELNNVIKHIRANATSSYDNIHPTWMKNLTPLYKQELLNCYNHTWATPTFPNVWKCSSLLPILKKNKPKYDPESNRPRMITPVLGKVMEKMIYQRLLWFVEKNNMIPHAQTGFRKNHSSTDAFILLTKSLNESLSKHNVLIHGFLDFEGAYDNVNHQTLLVKLANLE</sequence>
<keyword evidence="3" id="KW-1185">Reference proteome</keyword>
<proteinExistence type="predicted"/>
<evidence type="ECO:0000313" key="2">
    <source>
        <dbReference type="EMBL" id="KAK2708169.1"/>
    </source>
</evidence>
<dbReference type="PANTHER" id="PTHR36688:SF1">
    <property type="entry name" value="ENDONUCLEASE_EXONUCLEASE_PHOSPHATASE DOMAIN-CONTAINING PROTEIN"/>
    <property type="match status" value="1"/>
</dbReference>
<reference evidence="2" key="1">
    <citation type="submission" date="2023-07" db="EMBL/GenBank/DDBJ databases">
        <title>Chromosome-level genome assembly of Artemia franciscana.</title>
        <authorList>
            <person name="Jo E."/>
        </authorList>
    </citation>
    <scope>NUCLEOTIDE SEQUENCE</scope>
    <source>
        <tissue evidence="2">Whole body</tissue>
    </source>
</reference>
<dbReference type="InterPro" id="IPR000477">
    <property type="entry name" value="RT_dom"/>
</dbReference>
<gene>
    <name evidence="2" type="ORF">QYM36_013931</name>
</gene>